<dbReference type="EMBL" id="JANCLV010000042">
    <property type="protein sequence ID" value="MCP9002115.1"/>
    <property type="molecule type" value="Genomic_DNA"/>
</dbReference>
<proteinExistence type="predicted"/>
<accession>A0ABT1LUI9</accession>
<dbReference type="PANTHER" id="PTHR33627">
    <property type="entry name" value="TRANSPOSASE"/>
    <property type="match status" value="1"/>
</dbReference>
<dbReference type="InterPro" id="IPR039365">
    <property type="entry name" value="IS701-like"/>
</dbReference>
<feature type="domain" description="Transposase IS701-like DDE" evidence="2">
    <location>
        <begin position="16"/>
        <end position="289"/>
    </location>
</feature>
<dbReference type="PANTHER" id="PTHR33627:SF1">
    <property type="entry name" value="TRANSPOSASE"/>
    <property type="match status" value="1"/>
</dbReference>
<feature type="region of interest" description="Disordered" evidence="1">
    <location>
        <begin position="242"/>
        <end position="261"/>
    </location>
</feature>
<dbReference type="NCBIfam" id="NF033540">
    <property type="entry name" value="transpos_IS701"/>
    <property type="match status" value="1"/>
</dbReference>
<sequence>MEETGLRVELENYVGEVFASLGRKDQRAKGRLYLQGLMLEGRRKSMQPMAERLDVDHQQLQQFVTSSPWRVEPVRRRLAALAEEAIAPEAWVIDDTGFKKDGTASACVVRQYSGTLGKIGNCQVAATVHMVTDRASAPVNWRLYVPEAWDETYADTNEHAQAVTARRAKARIPEYVRHRPKWELALEMIDELAHWGRTCPVAVADAGYGDNALFRLELTRRSIPWVMAVKASTSAYPANSVPELAERTGPRGRPSVPRYRDTPSSLAELAVAAGRRELRQATWRHGTKSTGANKTAAMKSRFLALRVRPASRHITPAEDGSLPEAWLIAEWPPGATEPTDYWLSDLPADTALKTLVRLAKIRWRIEHDYRELKTGLGLSHFEGRSFPGFHHHVTLVSAAHLFITRKRLATPKSAGAA</sequence>
<reference evidence="3 4" key="1">
    <citation type="submission" date="2022-06" db="EMBL/GenBank/DDBJ databases">
        <title>Pseudarthrobacter sp. strain RMG13 Genome sequencing and assembly.</title>
        <authorList>
            <person name="Kim I."/>
        </authorList>
    </citation>
    <scope>NUCLEOTIDE SEQUENCE [LARGE SCALE GENOMIC DNA]</scope>
    <source>
        <strain evidence="3 4">RMG13</strain>
    </source>
</reference>
<dbReference type="RefSeq" id="WP_254753350.1">
    <property type="nucleotide sequence ID" value="NZ_JANCLV010000042.1"/>
</dbReference>
<dbReference type="InterPro" id="IPR012337">
    <property type="entry name" value="RNaseH-like_sf"/>
</dbReference>
<dbReference type="Proteomes" id="UP001524318">
    <property type="component" value="Unassembled WGS sequence"/>
</dbReference>
<organism evidence="3 4">
    <name type="scientific">Pseudarthrobacter humi</name>
    <dbReference type="NCBI Taxonomy" id="2952523"/>
    <lineage>
        <taxon>Bacteria</taxon>
        <taxon>Bacillati</taxon>
        <taxon>Actinomycetota</taxon>
        <taxon>Actinomycetes</taxon>
        <taxon>Micrococcales</taxon>
        <taxon>Micrococcaceae</taxon>
        <taxon>Pseudarthrobacter</taxon>
    </lineage>
</organism>
<evidence type="ECO:0000256" key="1">
    <source>
        <dbReference type="SAM" id="MobiDB-lite"/>
    </source>
</evidence>
<dbReference type="InterPro" id="IPR038721">
    <property type="entry name" value="IS701-like_DDE_dom"/>
</dbReference>
<dbReference type="SUPFAM" id="SSF53098">
    <property type="entry name" value="Ribonuclease H-like"/>
    <property type="match status" value="1"/>
</dbReference>
<name>A0ABT1LUI9_9MICC</name>
<evidence type="ECO:0000313" key="4">
    <source>
        <dbReference type="Proteomes" id="UP001524318"/>
    </source>
</evidence>
<comment type="caution">
    <text evidence="3">The sequence shown here is derived from an EMBL/GenBank/DDBJ whole genome shotgun (WGS) entry which is preliminary data.</text>
</comment>
<evidence type="ECO:0000259" key="2">
    <source>
        <dbReference type="Pfam" id="PF13546"/>
    </source>
</evidence>
<protein>
    <submittedName>
        <fullName evidence="3">IS701 family transposase</fullName>
    </submittedName>
</protein>
<evidence type="ECO:0000313" key="3">
    <source>
        <dbReference type="EMBL" id="MCP9002115.1"/>
    </source>
</evidence>
<gene>
    <name evidence="3" type="ORF">NFC73_20655</name>
</gene>
<keyword evidence="4" id="KW-1185">Reference proteome</keyword>
<dbReference type="Pfam" id="PF13546">
    <property type="entry name" value="DDE_5"/>
    <property type="match status" value="1"/>
</dbReference>